<name>A0ABT3HY85_9FLAO</name>
<gene>
    <name evidence="1" type="ORF">OMO38_09450</name>
</gene>
<organism evidence="1 2">
    <name type="scientific">Chryseobacterium kimseyorum</name>
    <dbReference type="NCBI Taxonomy" id="2984028"/>
    <lineage>
        <taxon>Bacteria</taxon>
        <taxon>Pseudomonadati</taxon>
        <taxon>Bacteroidota</taxon>
        <taxon>Flavobacteriia</taxon>
        <taxon>Flavobacteriales</taxon>
        <taxon>Weeksellaceae</taxon>
        <taxon>Chryseobacterium group</taxon>
        <taxon>Chryseobacterium</taxon>
    </lineage>
</organism>
<reference evidence="1" key="1">
    <citation type="submission" date="2022-10" db="EMBL/GenBank/DDBJ databases">
        <title>Chryseobacterium babae sp. nov. isolated from the gut of the beetle Oryctes rhinoceros, and Chryseobacterium kimseyorum sp. nov., isolated from a stick insect rearing cage.</title>
        <authorList>
            <person name="Shelomi M."/>
            <person name="Han C.-J."/>
            <person name="Chen W.-M."/>
            <person name="Chen H.-K."/>
            <person name="Liaw S.-J."/>
            <person name="Muhle E."/>
            <person name="Clermont D."/>
        </authorList>
    </citation>
    <scope>NUCLEOTIDE SEQUENCE</scope>
    <source>
        <strain evidence="1">09-1422</strain>
    </source>
</reference>
<proteinExistence type="predicted"/>
<comment type="caution">
    <text evidence="1">The sequence shown here is derived from an EMBL/GenBank/DDBJ whole genome shotgun (WGS) entry which is preliminary data.</text>
</comment>
<evidence type="ECO:0000313" key="1">
    <source>
        <dbReference type="EMBL" id="MCW3168745.1"/>
    </source>
</evidence>
<dbReference type="Proteomes" id="UP001163731">
    <property type="component" value="Unassembled WGS sequence"/>
</dbReference>
<evidence type="ECO:0000313" key="2">
    <source>
        <dbReference type="Proteomes" id="UP001163731"/>
    </source>
</evidence>
<keyword evidence="2" id="KW-1185">Reference proteome</keyword>
<dbReference type="EMBL" id="JAPDHW010000005">
    <property type="protein sequence ID" value="MCW3168745.1"/>
    <property type="molecule type" value="Genomic_DNA"/>
</dbReference>
<evidence type="ECO:0008006" key="3">
    <source>
        <dbReference type="Google" id="ProtNLM"/>
    </source>
</evidence>
<protein>
    <recommendedName>
        <fullName evidence="3">WYL domain-containing protein</fullName>
    </recommendedName>
</protein>
<dbReference type="RefSeq" id="WP_264749934.1">
    <property type="nucleotide sequence ID" value="NZ_JAPDHW010000005.1"/>
</dbReference>
<sequence>MAKLKQIQRLLYIAELLTSKPKGITYAETKGFLETKFEEKGFELKFSGKNFKRDRNLIADILGIESKYKKNFRHFCF</sequence>
<accession>A0ABT3HY85</accession>